<feature type="transmembrane region" description="Helical" evidence="1">
    <location>
        <begin position="6"/>
        <end position="24"/>
    </location>
</feature>
<evidence type="ECO:0000313" key="2">
    <source>
        <dbReference type="EMBL" id="OGE90095.1"/>
    </source>
</evidence>
<evidence type="ECO:0000313" key="3">
    <source>
        <dbReference type="Proteomes" id="UP000177682"/>
    </source>
</evidence>
<dbReference type="AlphaFoldDB" id="A0A1F5PJH1"/>
<protein>
    <recommendedName>
        <fullName evidence="4">DUF378 domain-containing protein</fullName>
    </recommendedName>
</protein>
<dbReference type="EMBL" id="MFEY01000007">
    <property type="protein sequence ID" value="OGE90095.1"/>
    <property type="molecule type" value="Genomic_DNA"/>
</dbReference>
<keyword evidence="1" id="KW-1133">Transmembrane helix</keyword>
<dbReference type="Proteomes" id="UP000177682">
    <property type="component" value="Unassembled WGS sequence"/>
</dbReference>
<dbReference type="Pfam" id="PF04070">
    <property type="entry name" value="DUF378"/>
    <property type="match status" value="1"/>
</dbReference>
<keyword evidence="1" id="KW-0812">Transmembrane</keyword>
<organism evidence="2 3">
    <name type="scientific">Candidatus Doudnabacteria bacterium RIFCSPHIGHO2_12_FULL_48_16</name>
    <dbReference type="NCBI Taxonomy" id="1817838"/>
    <lineage>
        <taxon>Bacteria</taxon>
        <taxon>Candidatus Doudnaibacteriota</taxon>
    </lineage>
</organism>
<sequence length="73" mass="8144">MGHHKGLHSVSFVLLVIGGLNWLLKVWNWDIATWGLSMTVLNVIYVLVGLAAVYEVFTHKSNCRACTNDMGNK</sequence>
<reference evidence="2 3" key="1">
    <citation type="journal article" date="2016" name="Nat. Commun.">
        <title>Thousands of microbial genomes shed light on interconnected biogeochemical processes in an aquifer system.</title>
        <authorList>
            <person name="Anantharaman K."/>
            <person name="Brown C.T."/>
            <person name="Hug L.A."/>
            <person name="Sharon I."/>
            <person name="Castelle C.J."/>
            <person name="Probst A.J."/>
            <person name="Thomas B.C."/>
            <person name="Singh A."/>
            <person name="Wilkins M.J."/>
            <person name="Karaoz U."/>
            <person name="Brodie E.L."/>
            <person name="Williams K.H."/>
            <person name="Hubbard S.S."/>
            <person name="Banfield J.F."/>
        </authorList>
    </citation>
    <scope>NUCLEOTIDE SEQUENCE [LARGE SCALE GENOMIC DNA]</scope>
</reference>
<accession>A0A1F5PJH1</accession>
<evidence type="ECO:0000256" key="1">
    <source>
        <dbReference type="SAM" id="Phobius"/>
    </source>
</evidence>
<name>A0A1F5PJH1_9BACT</name>
<proteinExistence type="predicted"/>
<evidence type="ECO:0008006" key="4">
    <source>
        <dbReference type="Google" id="ProtNLM"/>
    </source>
</evidence>
<comment type="caution">
    <text evidence="2">The sequence shown here is derived from an EMBL/GenBank/DDBJ whole genome shotgun (WGS) entry which is preliminary data.</text>
</comment>
<feature type="transmembrane region" description="Helical" evidence="1">
    <location>
        <begin position="31"/>
        <end position="54"/>
    </location>
</feature>
<dbReference type="InterPro" id="IPR007211">
    <property type="entry name" value="DUF378"/>
</dbReference>
<gene>
    <name evidence="2" type="ORF">A3E29_03225</name>
</gene>
<keyword evidence="1" id="KW-0472">Membrane</keyword>